<dbReference type="SUPFAM" id="SSF52788">
    <property type="entry name" value="Phosphotyrosine protein phosphatases I"/>
    <property type="match status" value="1"/>
</dbReference>
<dbReference type="InterPro" id="IPR036196">
    <property type="entry name" value="Ptyr_pPase_sf"/>
</dbReference>
<dbReference type="Pfam" id="PF01451">
    <property type="entry name" value="LMWPc"/>
    <property type="match status" value="1"/>
</dbReference>
<evidence type="ECO:0000259" key="2">
    <source>
        <dbReference type="SMART" id="SM00226"/>
    </source>
</evidence>
<name>A0A4R6XQJ3_9GAMM</name>
<dbReference type="SMART" id="SM00226">
    <property type="entry name" value="LMWPc"/>
    <property type="match status" value="1"/>
</dbReference>
<dbReference type="EMBL" id="SNZB01000003">
    <property type="protein sequence ID" value="TDR20679.1"/>
    <property type="molecule type" value="Genomic_DNA"/>
</dbReference>
<protein>
    <submittedName>
        <fullName evidence="3">Protein tyrosine phosphatase</fullName>
    </submittedName>
</protein>
<dbReference type="PANTHER" id="PTHR43428">
    <property type="entry name" value="ARSENATE REDUCTASE"/>
    <property type="match status" value="1"/>
</dbReference>
<dbReference type="GO" id="GO:0046685">
    <property type="term" value="P:response to arsenic-containing substance"/>
    <property type="evidence" value="ECO:0007669"/>
    <property type="project" value="UniProtKB-KW"/>
</dbReference>
<evidence type="ECO:0000313" key="3">
    <source>
        <dbReference type="EMBL" id="TDR20679.1"/>
    </source>
</evidence>
<comment type="caution">
    <text evidence="3">The sequence shown here is derived from an EMBL/GenBank/DDBJ whole genome shotgun (WGS) entry which is preliminary data.</text>
</comment>
<dbReference type="OrthoDB" id="9793058at2"/>
<dbReference type="InterPro" id="IPR023485">
    <property type="entry name" value="Ptyr_pPase"/>
</dbReference>
<sequence>MKKNILFLCTGNSCRSQMAEGWLRHLKGDLFHVFSAGIETHGLNPNAVKVMAEAGVDISGQRSQLLSEFDNQSLNFVITVCGHAHERCPVFMGGNNGQAPKVIHVGFADPPKMALAFDDEQQQLDCYRQVRDEIRDFVLGIEGVLGFE</sequence>
<dbReference type="CDD" id="cd16345">
    <property type="entry name" value="LMWP_ArsC"/>
    <property type="match status" value="1"/>
</dbReference>
<dbReference type="PANTHER" id="PTHR43428:SF1">
    <property type="entry name" value="ARSENATE REDUCTASE"/>
    <property type="match status" value="1"/>
</dbReference>
<dbReference type="RefSeq" id="WP_099018508.1">
    <property type="nucleotide sequence ID" value="NZ_NIHB01000001.1"/>
</dbReference>
<feature type="domain" description="Phosphotyrosine protein phosphatase I" evidence="2">
    <location>
        <begin position="3"/>
        <end position="144"/>
    </location>
</feature>
<gene>
    <name evidence="3" type="ORF">C8D91_1655</name>
</gene>
<dbReference type="Proteomes" id="UP000295724">
    <property type="component" value="Unassembled WGS sequence"/>
</dbReference>
<proteinExistence type="predicted"/>
<keyword evidence="1" id="KW-0059">Arsenical resistance</keyword>
<accession>A0A4R6XQJ3</accession>
<dbReference type="Gene3D" id="3.40.50.2300">
    <property type="match status" value="1"/>
</dbReference>
<reference evidence="3 4" key="1">
    <citation type="submission" date="2019-03" db="EMBL/GenBank/DDBJ databases">
        <title>Genomic Encyclopedia of Type Strains, Phase IV (KMG-IV): sequencing the most valuable type-strain genomes for metagenomic binning, comparative biology and taxonomic classification.</title>
        <authorList>
            <person name="Goeker M."/>
        </authorList>
    </citation>
    <scope>NUCLEOTIDE SEQUENCE [LARGE SCALE GENOMIC DNA]</scope>
    <source>
        <strain evidence="3 4">DSM 25488</strain>
    </source>
</reference>
<organism evidence="3 4">
    <name type="scientific">Marinicella litoralis</name>
    <dbReference type="NCBI Taxonomy" id="644220"/>
    <lineage>
        <taxon>Bacteria</taxon>
        <taxon>Pseudomonadati</taxon>
        <taxon>Pseudomonadota</taxon>
        <taxon>Gammaproteobacteria</taxon>
        <taxon>Lysobacterales</taxon>
        <taxon>Marinicellaceae</taxon>
        <taxon>Marinicella</taxon>
    </lineage>
</organism>
<dbReference type="AlphaFoldDB" id="A0A4R6XQJ3"/>
<evidence type="ECO:0000256" key="1">
    <source>
        <dbReference type="ARBA" id="ARBA00022849"/>
    </source>
</evidence>
<evidence type="ECO:0000313" key="4">
    <source>
        <dbReference type="Proteomes" id="UP000295724"/>
    </source>
</evidence>
<keyword evidence="4" id="KW-1185">Reference proteome</keyword>